<dbReference type="Proteomes" id="UP000274920">
    <property type="component" value="Unassembled WGS sequence"/>
</dbReference>
<gene>
    <name evidence="1" type="ORF">EBB54_23635</name>
</gene>
<comment type="caution">
    <text evidence="1">The sequence shown here is derived from an EMBL/GenBank/DDBJ whole genome shotgun (WGS) entry which is preliminary data.</text>
</comment>
<evidence type="ECO:0000313" key="2">
    <source>
        <dbReference type="Proteomes" id="UP000274920"/>
    </source>
</evidence>
<organism evidence="1 2">
    <name type="scientific">Schaedlerella arabinosiphila</name>
    <dbReference type="NCBI Taxonomy" id="2044587"/>
    <lineage>
        <taxon>Bacteria</taxon>
        <taxon>Bacillati</taxon>
        <taxon>Bacillota</taxon>
        <taxon>Clostridia</taxon>
        <taxon>Lachnospirales</taxon>
        <taxon>Lachnospiraceae</taxon>
        <taxon>Schaedlerella</taxon>
    </lineage>
</organism>
<accession>A0A3R8L351</accession>
<reference evidence="1" key="1">
    <citation type="submission" date="2018-10" db="EMBL/GenBank/DDBJ databases">
        <title>Schaedlerella arabinophila gen. nov. sp. nov., isolated from the mouse intestinal tract and comparative analysis with the genome of the closely related altered Schaedler flora strain ASF502.</title>
        <authorList>
            <person name="Miyake S."/>
            <person name="Soh M."/>
            <person name="Seedorf H."/>
        </authorList>
    </citation>
    <scope>NUCLEOTIDE SEQUENCE [LARGE SCALE GENOMIC DNA]</scope>
    <source>
        <strain evidence="1">DSM 106076</strain>
    </source>
</reference>
<name>A0A3R8L351_9FIRM</name>
<dbReference type="AlphaFoldDB" id="A0A3R8L351"/>
<proteinExistence type="predicted"/>
<keyword evidence="2" id="KW-1185">Reference proteome</keyword>
<sequence>MLFLFQEGFLPLAGFPGSAENASLAYSPAYCDEKKQSGQYRLLLTVPYEVVSLFSPPAAKNAANIRG</sequence>
<evidence type="ECO:0000313" key="1">
    <source>
        <dbReference type="EMBL" id="RRK34007.1"/>
    </source>
</evidence>
<dbReference type="EMBL" id="RHJS01000002">
    <property type="protein sequence ID" value="RRK34007.1"/>
    <property type="molecule type" value="Genomic_DNA"/>
</dbReference>
<protein>
    <submittedName>
        <fullName evidence="1">Uncharacterized protein</fullName>
    </submittedName>
</protein>